<evidence type="ECO:0000256" key="1">
    <source>
        <dbReference type="SAM" id="SignalP"/>
    </source>
</evidence>
<name>A0A409VIY5_9AGAR</name>
<dbReference type="OrthoDB" id="2973648at2759"/>
<sequence>MAFSFSSLIYTLFFFLFAVQASPLALEARNKLDVFVPRIIKPDSNTVWTIGQEATVVWDTSDAPATISNGASVVLNDFGVVAKGFDLKAGNVSFIVPVVATGPHFITLFGDSGDYSPVFTVQDITGQTA</sequence>
<comment type="caution">
    <text evidence="2">The sequence shown here is derived from an EMBL/GenBank/DDBJ whole genome shotgun (WGS) entry which is preliminary data.</text>
</comment>
<protein>
    <submittedName>
        <fullName evidence="2">Uncharacterized protein</fullName>
    </submittedName>
</protein>
<feature type="signal peptide" evidence="1">
    <location>
        <begin position="1"/>
        <end position="21"/>
    </location>
</feature>
<keyword evidence="1" id="KW-0732">Signal</keyword>
<reference evidence="2 3" key="1">
    <citation type="journal article" date="2018" name="Evol. Lett.">
        <title>Horizontal gene cluster transfer increased hallucinogenic mushroom diversity.</title>
        <authorList>
            <person name="Reynolds H.T."/>
            <person name="Vijayakumar V."/>
            <person name="Gluck-Thaler E."/>
            <person name="Korotkin H.B."/>
            <person name="Matheny P.B."/>
            <person name="Slot J.C."/>
        </authorList>
    </citation>
    <scope>NUCLEOTIDE SEQUENCE [LARGE SCALE GENOMIC DNA]</scope>
    <source>
        <strain evidence="2 3">SRW20</strain>
    </source>
</reference>
<feature type="chain" id="PRO_5019121947" evidence="1">
    <location>
        <begin position="22"/>
        <end position="129"/>
    </location>
</feature>
<gene>
    <name evidence="2" type="ORF">CVT26_011069</name>
</gene>
<organism evidence="2 3">
    <name type="scientific">Gymnopilus dilepis</name>
    <dbReference type="NCBI Taxonomy" id="231916"/>
    <lineage>
        <taxon>Eukaryota</taxon>
        <taxon>Fungi</taxon>
        <taxon>Dikarya</taxon>
        <taxon>Basidiomycota</taxon>
        <taxon>Agaricomycotina</taxon>
        <taxon>Agaricomycetes</taxon>
        <taxon>Agaricomycetidae</taxon>
        <taxon>Agaricales</taxon>
        <taxon>Agaricineae</taxon>
        <taxon>Hymenogastraceae</taxon>
        <taxon>Gymnopilus</taxon>
    </lineage>
</organism>
<dbReference type="InParanoid" id="A0A409VIY5"/>
<keyword evidence="3" id="KW-1185">Reference proteome</keyword>
<dbReference type="AlphaFoldDB" id="A0A409VIY5"/>
<proteinExistence type="predicted"/>
<dbReference type="EMBL" id="NHYE01005636">
    <property type="protein sequence ID" value="PPQ66210.1"/>
    <property type="molecule type" value="Genomic_DNA"/>
</dbReference>
<evidence type="ECO:0000313" key="2">
    <source>
        <dbReference type="EMBL" id="PPQ66210.1"/>
    </source>
</evidence>
<dbReference type="Proteomes" id="UP000284706">
    <property type="component" value="Unassembled WGS sequence"/>
</dbReference>
<accession>A0A409VIY5</accession>
<evidence type="ECO:0000313" key="3">
    <source>
        <dbReference type="Proteomes" id="UP000284706"/>
    </source>
</evidence>